<evidence type="ECO:0000313" key="6">
    <source>
        <dbReference type="EMBL" id="RIE15875.1"/>
    </source>
</evidence>
<dbReference type="AlphaFoldDB" id="A0A398DL55"/>
<protein>
    <recommendedName>
        <fullName evidence="5">Succinylglutamate desuccinylase/Aspartoacylase catalytic domain-containing protein</fullName>
    </recommendedName>
</protein>
<keyword evidence="3" id="KW-0378">Hydrolase</keyword>
<organism evidence="6 7">
    <name type="scientific">Candidatus Cryosericum septentrionale</name>
    <dbReference type="NCBI Taxonomy" id="2290913"/>
    <lineage>
        <taxon>Bacteria</taxon>
        <taxon>Pseudomonadati</taxon>
        <taxon>Caldisericota/Cryosericota group</taxon>
        <taxon>Candidatus Cryosericota</taxon>
        <taxon>Candidatus Cryosericia</taxon>
        <taxon>Candidatus Cryosericales</taxon>
        <taxon>Candidatus Cryosericaceae</taxon>
        <taxon>Candidatus Cryosericum</taxon>
    </lineage>
</organism>
<keyword evidence="7" id="KW-1185">Reference proteome</keyword>
<feature type="domain" description="Succinylglutamate desuccinylase/Aspartoacylase catalytic" evidence="5">
    <location>
        <begin position="92"/>
        <end position="272"/>
    </location>
</feature>
<comment type="cofactor">
    <cofactor evidence="1">
        <name>Zn(2+)</name>
        <dbReference type="ChEBI" id="CHEBI:29105"/>
    </cofactor>
</comment>
<keyword evidence="4" id="KW-0862">Zinc</keyword>
<reference evidence="6 7" key="1">
    <citation type="submission" date="2018-09" db="EMBL/GenBank/DDBJ databases">
        <title>Discovery and Ecogenomic Context for Candidatus Cryosericales, a Global Caldiserica Order Active in Thawing Permafrost.</title>
        <authorList>
            <person name="Martinez M.A."/>
            <person name="Woodcroft B.J."/>
            <person name="Ignacio Espinoza J.C."/>
            <person name="Zayed A."/>
            <person name="Singleton C.M."/>
            <person name="Boyd J."/>
            <person name="Li Y.-F."/>
            <person name="Purvine S."/>
            <person name="Maughan H."/>
            <person name="Hodgkins S.B."/>
            <person name="Anderson D."/>
            <person name="Sederholm M."/>
            <person name="Temperton B."/>
            <person name="Saleska S.R."/>
            <person name="Tyson G.W."/>
            <person name="Rich V.I."/>
        </authorList>
    </citation>
    <scope>NUCLEOTIDE SEQUENCE [LARGE SCALE GENOMIC DNA]</scope>
    <source>
        <strain evidence="6 7">SMC1</strain>
    </source>
</reference>
<dbReference type="SUPFAM" id="SSF53187">
    <property type="entry name" value="Zn-dependent exopeptidases"/>
    <property type="match status" value="1"/>
</dbReference>
<dbReference type="GO" id="GO:0016788">
    <property type="term" value="F:hydrolase activity, acting on ester bonds"/>
    <property type="evidence" value="ECO:0007669"/>
    <property type="project" value="InterPro"/>
</dbReference>
<dbReference type="Gene3D" id="3.40.630.10">
    <property type="entry name" value="Zn peptidases"/>
    <property type="match status" value="1"/>
</dbReference>
<evidence type="ECO:0000313" key="7">
    <source>
        <dbReference type="Proteomes" id="UP000266113"/>
    </source>
</evidence>
<dbReference type="Proteomes" id="UP000266113">
    <property type="component" value="Unassembled WGS sequence"/>
</dbReference>
<dbReference type="InterPro" id="IPR055438">
    <property type="entry name" value="AstE_AspA_cat"/>
</dbReference>
<dbReference type="EMBL" id="QXIY01000043">
    <property type="protein sequence ID" value="RIE15875.1"/>
    <property type="molecule type" value="Genomic_DNA"/>
</dbReference>
<evidence type="ECO:0000259" key="5">
    <source>
        <dbReference type="Pfam" id="PF24827"/>
    </source>
</evidence>
<proteinExistence type="predicted"/>
<accession>A0A398DL55</accession>
<evidence type="ECO:0000256" key="4">
    <source>
        <dbReference type="ARBA" id="ARBA00022833"/>
    </source>
</evidence>
<dbReference type="PANTHER" id="PTHR37326">
    <property type="entry name" value="BLL3975 PROTEIN"/>
    <property type="match status" value="1"/>
</dbReference>
<dbReference type="OrthoDB" id="9782876at2"/>
<dbReference type="PANTHER" id="PTHR37326:SF1">
    <property type="entry name" value="BLL3975 PROTEIN"/>
    <property type="match status" value="1"/>
</dbReference>
<sequence length="373" mass="40221">MCGKGSLGRMSLLRGGRSPAVWLGSIGRLILLPGGGKVASLQESKVNNVPLVVGSLDVAPGTVGFGSITCAWLADSTLLEIPLIGVNGRYEGPRLWVNSTMHGPEIPGIEVIRRVLREEIDPLQLHGSIVGAPILSPLAYRAATYFTPVDGLNLASVFTRDMSDLPSLTHRMARRVYEAVSACDYIIDLHANPSPALIFTMVPQGEGEVIQRSLELAEAFGVTTIRDLENKGNLVDNAINDGKPSLVLELTSWEHIDEDAVAIGVEGLLNVCSRLGMLDRAEQHIELKRTVVVSGALTRLELFSERGGIVSFTKSRGEEVRSGEVVAIIRNPLGDVEEELRSPADGWLLAYPLTQNQSTFTGETVVYIAIPLQ</sequence>
<comment type="caution">
    <text evidence="6">The sequence shown here is derived from an EMBL/GenBank/DDBJ whole genome shotgun (WGS) entry which is preliminary data.</text>
</comment>
<evidence type="ECO:0000256" key="2">
    <source>
        <dbReference type="ARBA" id="ARBA00022723"/>
    </source>
</evidence>
<dbReference type="InterPro" id="IPR053138">
    <property type="entry name" value="N-alpha-Ac-DABA_deacetylase"/>
</dbReference>
<name>A0A398DL55_9BACT</name>
<dbReference type="GO" id="GO:0046872">
    <property type="term" value="F:metal ion binding"/>
    <property type="evidence" value="ECO:0007669"/>
    <property type="project" value="UniProtKB-KW"/>
</dbReference>
<keyword evidence="2" id="KW-0479">Metal-binding</keyword>
<gene>
    <name evidence="6" type="ORF">SMC1_09270</name>
</gene>
<evidence type="ECO:0000256" key="1">
    <source>
        <dbReference type="ARBA" id="ARBA00001947"/>
    </source>
</evidence>
<evidence type="ECO:0000256" key="3">
    <source>
        <dbReference type="ARBA" id="ARBA00022801"/>
    </source>
</evidence>
<dbReference type="Pfam" id="PF24827">
    <property type="entry name" value="AstE_AspA_cat"/>
    <property type="match status" value="1"/>
</dbReference>